<proteinExistence type="predicted"/>
<organism evidence="1">
    <name type="scientific">Marseillevirus sp</name>
    <dbReference type="NCBI Taxonomy" id="2809551"/>
    <lineage>
        <taxon>Viruses</taxon>
        <taxon>Varidnaviria</taxon>
        <taxon>Bamfordvirae</taxon>
        <taxon>Nucleocytoviricota</taxon>
        <taxon>Megaviricetes</taxon>
        <taxon>Pimascovirales</taxon>
        <taxon>Pimascovirales incertae sedis</taxon>
        <taxon>Marseilleviridae</taxon>
        <taxon>Marseillevirus</taxon>
    </lineage>
</organism>
<reference evidence="1" key="1">
    <citation type="submission" date="2023-07" db="EMBL/GenBank/DDBJ databases">
        <authorList>
            <person name="Xia Y."/>
        </authorList>
    </citation>
    <scope>NUCLEOTIDE SEQUENCE</scope>
    <source>
        <strain evidence="1">F</strain>
    </source>
</reference>
<accession>A0AA96EL39</accession>
<dbReference type="EMBL" id="OR343188">
    <property type="protein sequence ID" value="WNL49639.1"/>
    <property type="molecule type" value="Genomic_DNA"/>
</dbReference>
<name>A0AA96EL39_9VIRU</name>
<sequence length="71" mass="8510">MSTCEETPKCWRCRKEFQPKPSFAWLCSKCNEESDKKACWKCLCKPFRLMRDEEKDICVPCYCGWVLSEFI</sequence>
<evidence type="ECO:0000313" key="1">
    <source>
        <dbReference type="EMBL" id="WNL49639.1"/>
    </source>
</evidence>
<gene>
    <name evidence="1" type="ORF">MarFTMF_123</name>
</gene>
<protein>
    <submittedName>
        <fullName evidence="1">Uncharacterized protein</fullName>
    </submittedName>
</protein>